<evidence type="ECO:0000313" key="3">
    <source>
        <dbReference type="Proteomes" id="UP000188145"/>
    </source>
</evidence>
<dbReference type="EMBL" id="CP019606">
    <property type="protein sequence ID" value="AQP47775.1"/>
    <property type="molecule type" value="Genomic_DNA"/>
</dbReference>
<dbReference type="KEGG" id="tes:BW730_10010"/>
<keyword evidence="3" id="KW-1185">Reference proteome</keyword>
<sequence length="1071" mass="113095">MPEPQRPDVEARLLRTEDLIDLTLAAYGCHLEPGDPTGVLVADDDALLVVGIPPQHVGEEVWQLIPPGSKVEAPPPHGPSRHRSAEPSRLVFAVPPGTRIDWHVDGVLAAISDLDLVVPRGASPAGEVTGSGPEPPQELETAIEAPYRLVVSPSRGSRFRHAVAPRGPEGRSELWRTELVAGPDGTPPVVRARWTRDDDPGAQDPGFEQSLTPFDRRAIVTQTQSDDRFADTPLQVTRLALSTLGAWLTWAGFWDGAVNVMSYRHEAEMGRDSYVRVAYPGFLFPFGHRCLLVKITERKVRHRDEPVAYLWQRWFIIIREPTRSYPEDHRDLPFAEVTVGPPVTPNINTPDDPSYPFIVERLGEPYPFTLTSTDRSGATQSWAAPLVFVQVIAEPGTDLIFPLHPELASGTYAPVREILGRGQSVALARPVKRGDTSVEVATMTFDGDIDGPTSRPKMTEVRGVLPPMRQLSPSAPTVTMRYSPHFLADGLPDRAPGQPPVAGRNAGEVLLDLVSGAAMDFGSGSERSGGFVSPSLDVKGLSRSLGTVGADADGLANGAFNPTQFFGPTLLPRLFGLFNLTDILAVTGLGEVPAFVSDAAGALTTLTSGLTALTEELDDAGARIDGDVADAAHAGAGAVATAARDALAAQAAPVTAAVAALRTSLEGLPGTAAAVPDDAAALIAALDGVAGSLGLPGIPAAVRARLTGALEALRPPLATAADVAALMRDAAAGRVTARLKWNPEILPWGIGGIERIFDPVDRRGLRIDVVVQAFTDAAPKVDVTAEIANFNLNLIGAGDSGLMQLKFRRIGFHAGSAGKPEVDVVFGGIAFLGPLAFVDTLRSLIPFDGFSDPPFVDVKPEGVTAGFDLALPNVGVGVFSLENITLGADARVPFLGDALTVGFHFCSKDAPFRLTVMCVGGGGWLVLRAAPKGLVLLELGLEAAASLSVDLGVASGSVSIAVGAYLRLEGDAGKFTAYFRIRGEVDVLGLISASITLELSLTYDFATDKLHGRASLMVEVEVFFFSASVEIVVERQLAGSRGDPTMRDTLPPDAAGDNADWATYCNAFASL</sequence>
<evidence type="ECO:0000256" key="1">
    <source>
        <dbReference type="SAM" id="MobiDB-lite"/>
    </source>
</evidence>
<organism evidence="2 3">
    <name type="scientific">Tessaracoccus aquimaris</name>
    <dbReference type="NCBI Taxonomy" id="1332264"/>
    <lineage>
        <taxon>Bacteria</taxon>
        <taxon>Bacillati</taxon>
        <taxon>Actinomycetota</taxon>
        <taxon>Actinomycetes</taxon>
        <taxon>Propionibacteriales</taxon>
        <taxon>Propionibacteriaceae</taxon>
        <taxon>Tessaracoccus</taxon>
    </lineage>
</organism>
<name>A0A1Q2CNX9_9ACTN</name>
<protein>
    <submittedName>
        <fullName evidence="2">Uncharacterized protein</fullName>
    </submittedName>
</protein>
<dbReference type="AlphaFoldDB" id="A0A1Q2CNX9"/>
<reference evidence="3" key="1">
    <citation type="submission" date="2017-02" db="EMBL/GenBank/DDBJ databases">
        <title>Tessaracoccus aquaemaris sp. nov., isolated from the intestine of a Korean rockfish, Sebastes schlegelii, in a marine aquaculture pond.</title>
        <authorList>
            <person name="Tak E.J."/>
            <person name="Bae J.-W."/>
        </authorList>
    </citation>
    <scope>NUCLEOTIDE SEQUENCE [LARGE SCALE GENOMIC DNA]</scope>
    <source>
        <strain evidence="3">NSG39</strain>
    </source>
</reference>
<gene>
    <name evidence="2" type="ORF">BW730_10010</name>
</gene>
<evidence type="ECO:0000313" key="2">
    <source>
        <dbReference type="EMBL" id="AQP47775.1"/>
    </source>
</evidence>
<proteinExistence type="predicted"/>
<dbReference type="OrthoDB" id="516973at2"/>
<dbReference type="Proteomes" id="UP000188145">
    <property type="component" value="Chromosome"/>
</dbReference>
<dbReference type="STRING" id="1332264.BW730_10010"/>
<feature type="region of interest" description="Disordered" evidence="1">
    <location>
        <begin position="67"/>
        <end position="87"/>
    </location>
</feature>
<accession>A0A1Q2CNX9</accession>
<dbReference type="RefSeq" id="WP_077686111.1">
    <property type="nucleotide sequence ID" value="NZ_CP019606.1"/>
</dbReference>